<feature type="signal peptide" evidence="2">
    <location>
        <begin position="1"/>
        <end position="20"/>
    </location>
</feature>
<evidence type="ECO:0000256" key="1">
    <source>
        <dbReference type="SAM" id="MobiDB-lite"/>
    </source>
</evidence>
<feature type="chain" id="PRO_5042113061" evidence="2">
    <location>
        <begin position="21"/>
        <end position="115"/>
    </location>
</feature>
<comment type="caution">
    <text evidence="3">The sequence shown here is derived from an EMBL/GenBank/DDBJ whole genome shotgun (WGS) entry which is preliminary data.</text>
</comment>
<keyword evidence="2" id="KW-0732">Signal</keyword>
<dbReference type="Proteomes" id="UP001295423">
    <property type="component" value="Unassembled WGS sequence"/>
</dbReference>
<feature type="compositionally biased region" description="Basic residues" evidence="1">
    <location>
        <begin position="84"/>
        <end position="94"/>
    </location>
</feature>
<evidence type="ECO:0000313" key="4">
    <source>
        <dbReference type="Proteomes" id="UP001295423"/>
    </source>
</evidence>
<sequence length="115" mass="13142">MRSPIAFLLLLLISSVAGYARPSFVTPSSLRKSDPQRLLRRQNEYAQPNSRRGPVSKPIPEAVHNTHRVELPGKHKDGPWFTKNQHKKEKNNKKGKNEKNDTGGRAFTYGKVPRW</sequence>
<gene>
    <name evidence="3" type="ORF">CYCCA115_LOCUS10975</name>
</gene>
<evidence type="ECO:0000313" key="3">
    <source>
        <dbReference type="EMBL" id="CAJ1947095.1"/>
    </source>
</evidence>
<feature type="region of interest" description="Disordered" evidence="1">
    <location>
        <begin position="42"/>
        <end position="115"/>
    </location>
</feature>
<name>A0AAD2JGG2_9STRA</name>
<keyword evidence="4" id="KW-1185">Reference proteome</keyword>
<dbReference type="AlphaFoldDB" id="A0AAD2JGG2"/>
<evidence type="ECO:0000256" key="2">
    <source>
        <dbReference type="SAM" id="SignalP"/>
    </source>
</evidence>
<protein>
    <submittedName>
        <fullName evidence="3">Uncharacterized protein</fullName>
    </submittedName>
</protein>
<dbReference type="EMBL" id="CAKOGP040001725">
    <property type="protein sequence ID" value="CAJ1947095.1"/>
    <property type="molecule type" value="Genomic_DNA"/>
</dbReference>
<organism evidence="3 4">
    <name type="scientific">Cylindrotheca closterium</name>
    <dbReference type="NCBI Taxonomy" id="2856"/>
    <lineage>
        <taxon>Eukaryota</taxon>
        <taxon>Sar</taxon>
        <taxon>Stramenopiles</taxon>
        <taxon>Ochrophyta</taxon>
        <taxon>Bacillariophyta</taxon>
        <taxon>Bacillariophyceae</taxon>
        <taxon>Bacillariophycidae</taxon>
        <taxon>Bacillariales</taxon>
        <taxon>Bacillariaceae</taxon>
        <taxon>Cylindrotheca</taxon>
    </lineage>
</organism>
<reference evidence="3" key="1">
    <citation type="submission" date="2023-08" db="EMBL/GenBank/DDBJ databases">
        <authorList>
            <person name="Audoor S."/>
            <person name="Bilcke G."/>
        </authorList>
    </citation>
    <scope>NUCLEOTIDE SEQUENCE</scope>
</reference>
<feature type="compositionally biased region" description="Basic and acidic residues" evidence="1">
    <location>
        <begin position="67"/>
        <end position="78"/>
    </location>
</feature>
<proteinExistence type="predicted"/>
<accession>A0AAD2JGG2</accession>